<dbReference type="Proteomes" id="UP000295518">
    <property type="component" value="Unassembled WGS sequence"/>
</dbReference>
<evidence type="ECO:0000256" key="2">
    <source>
        <dbReference type="ARBA" id="ARBA00022840"/>
    </source>
</evidence>
<keyword evidence="3" id="KW-0963">Cytoplasm</keyword>
<sequence>MKYIKPKGTSDFIGIDSEKYQFIYESFKSISNQYGFSFIETPIFENSELFKRTSGENSDIVNKELYEFQDKSNRNFALRPEGTAPVLRALLESKETFPFRKFYFGPMFRYERPQKGRYRQFYQGGLEWVSDLDTKYKYEVLFLALDFLKKINLNNFKIKINWLSSFEQRRKYINELKEYFQKFKSMLEPISLKRLDKNPLRILDDKIEMQKDFVKQAPLIKDYISGEEIVILEFIKNKIQEYHQEIKVEIDYRLVRGIDYYTDIVFEFVDNETELTLLAGGAYSNLLSDLGGENIQGIGFAFGLERLMDLINLNQKRQLKICAYATNELELENIIEYRNLFRNLNYSYVEKIINHNKAFRYKEIKNADLILYFDALQNSYILKNLLTKEVYKISKTTSVFEIKKIIEEQSERIK</sequence>
<keyword evidence="2 3" id="KW-0067">ATP-binding</keyword>
<keyword evidence="3" id="KW-0436">Ligase</keyword>
<comment type="catalytic activity">
    <reaction evidence="3">
        <text>tRNA(His) + L-histidine + ATP = L-histidyl-tRNA(His) + AMP + diphosphate + H(+)</text>
        <dbReference type="Rhea" id="RHEA:17313"/>
        <dbReference type="Rhea" id="RHEA-COMP:9665"/>
        <dbReference type="Rhea" id="RHEA-COMP:9689"/>
        <dbReference type="ChEBI" id="CHEBI:15378"/>
        <dbReference type="ChEBI" id="CHEBI:30616"/>
        <dbReference type="ChEBI" id="CHEBI:33019"/>
        <dbReference type="ChEBI" id="CHEBI:57595"/>
        <dbReference type="ChEBI" id="CHEBI:78442"/>
        <dbReference type="ChEBI" id="CHEBI:78527"/>
        <dbReference type="ChEBI" id="CHEBI:456215"/>
        <dbReference type="EC" id="6.1.1.21"/>
    </reaction>
</comment>
<feature type="binding site" evidence="4">
    <location>
        <begin position="81"/>
        <end position="83"/>
    </location>
    <ligand>
        <name>L-histidine</name>
        <dbReference type="ChEBI" id="CHEBI:57595"/>
    </ligand>
</feature>
<dbReference type="PANTHER" id="PTHR43707:SF1">
    <property type="entry name" value="HISTIDINE--TRNA LIGASE, MITOCHONDRIAL-RELATED"/>
    <property type="match status" value="1"/>
</dbReference>
<dbReference type="Pfam" id="PF13393">
    <property type="entry name" value="tRNA-synt_His"/>
    <property type="match status" value="1"/>
</dbReference>
<dbReference type="PANTHER" id="PTHR43707">
    <property type="entry name" value="HISTIDYL-TRNA SYNTHETASE"/>
    <property type="match status" value="1"/>
</dbReference>
<feature type="binding site" evidence="4">
    <location>
        <position position="123"/>
    </location>
    <ligand>
        <name>L-histidine</name>
        <dbReference type="ChEBI" id="CHEBI:57595"/>
    </ligand>
</feature>
<feature type="binding site" evidence="4">
    <location>
        <position position="127"/>
    </location>
    <ligand>
        <name>L-histidine</name>
        <dbReference type="ChEBI" id="CHEBI:57595"/>
    </ligand>
</feature>
<comment type="subunit">
    <text evidence="3">Homodimer.</text>
</comment>
<keyword evidence="7" id="KW-1185">Reference proteome</keyword>
<dbReference type="GO" id="GO:0004821">
    <property type="term" value="F:histidine-tRNA ligase activity"/>
    <property type="evidence" value="ECO:0007669"/>
    <property type="project" value="UniProtKB-UniRule"/>
</dbReference>
<evidence type="ECO:0000313" key="7">
    <source>
        <dbReference type="Proteomes" id="UP000295518"/>
    </source>
</evidence>
<dbReference type="SUPFAM" id="SSF55681">
    <property type="entry name" value="Class II aaRS and biotin synthetases"/>
    <property type="match status" value="1"/>
</dbReference>
<feature type="domain" description="Aminoacyl-transfer RNA synthetases class-II family profile" evidence="5">
    <location>
        <begin position="20"/>
        <end position="311"/>
    </location>
</feature>
<proteinExistence type="inferred from homology"/>
<dbReference type="RefSeq" id="WP_094254554.1">
    <property type="nucleotide sequence ID" value="NZ_NNCE01000002.1"/>
</dbReference>
<dbReference type="CDD" id="cd00773">
    <property type="entry name" value="HisRS-like_core"/>
    <property type="match status" value="1"/>
</dbReference>
<evidence type="ECO:0000256" key="3">
    <source>
        <dbReference type="HAMAP-Rule" id="MF_00127"/>
    </source>
</evidence>
<evidence type="ECO:0000259" key="5">
    <source>
        <dbReference type="PROSITE" id="PS50862"/>
    </source>
</evidence>
<dbReference type="AlphaFoldDB" id="A0A4R6IE55"/>
<dbReference type="EMBL" id="SNWN01000010">
    <property type="protein sequence ID" value="TDO20553.1"/>
    <property type="molecule type" value="Genomic_DNA"/>
</dbReference>
<organism evidence="6 7">
    <name type="scientific">Mycoplasma testudineum</name>
    <dbReference type="NCBI Taxonomy" id="244584"/>
    <lineage>
        <taxon>Bacteria</taxon>
        <taxon>Bacillati</taxon>
        <taxon>Mycoplasmatota</taxon>
        <taxon>Mollicutes</taxon>
        <taxon>Mycoplasmataceae</taxon>
        <taxon>Mycoplasma</taxon>
    </lineage>
</organism>
<dbReference type="GO" id="GO:0005737">
    <property type="term" value="C:cytoplasm"/>
    <property type="evidence" value="ECO:0007669"/>
    <property type="project" value="UniProtKB-SubCell"/>
</dbReference>
<name>A0A4R6IE55_9MOLU</name>
<comment type="subcellular location">
    <subcellularLocation>
        <location evidence="3">Cytoplasm</location>
    </subcellularLocation>
</comment>
<accession>A0A4R6IE55</accession>
<reference evidence="6 7" key="1">
    <citation type="submission" date="2019-03" db="EMBL/GenBank/DDBJ databases">
        <title>Genomic Encyclopedia of Archaeal and Bacterial Type Strains, Phase II (KMG-II): from individual species to whole genera.</title>
        <authorList>
            <person name="Goeker M."/>
        </authorList>
    </citation>
    <scope>NUCLEOTIDE SEQUENCE [LARGE SCALE GENOMIC DNA]</scope>
    <source>
        <strain evidence="6 7">ATCC 700618</strain>
    </source>
</reference>
<dbReference type="GO" id="GO:0006427">
    <property type="term" value="P:histidyl-tRNA aminoacylation"/>
    <property type="evidence" value="ECO:0007669"/>
    <property type="project" value="UniProtKB-UniRule"/>
</dbReference>
<dbReference type="InterPro" id="IPR015807">
    <property type="entry name" value="His-tRNA-ligase"/>
</dbReference>
<keyword evidence="3" id="KW-0547">Nucleotide-binding</keyword>
<gene>
    <name evidence="3" type="primary">hisS</name>
    <name evidence="6" type="ORF">EI74_0389</name>
</gene>
<protein>
    <recommendedName>
        <fullName evidence="3">Histidine--tRNA ligase</fullName>
        <ecNumber evidence="3">6.1.1.21</ecNumber>
    </recommendedName>
    <alternativeName>
        <fullName evidence="3">Histidyl-tRNA synthetase</fullName>
        <shortName evidence="3">HisRS</shortName>
    </alternativeName>
</protein>
<dbReference type="Gene3D" id="3.30.930.10">
    <property type="entry name" value="Bira Bifunctional Protein, Domain 2"/>
    <property type="match status" value="1"/>
</dbReference>
<evidence type="ECO:0000256" key="1">
    <source>
        <dbReference type="ARBA" id="ARBA00008226"/>
    </source>
</evidence>
<feature type="binding site" evidence="4">
    <location>
        <position position="109"/>
    </location>
    <ligand>
        <name>L-histidine</name>
        <dbReference type="ChEBI" id="CHEBI:57595"/>
    </ligand>
</feature>
<feature type="binding site" evidence="4">
    <location>
        <begin position="260"/>
        <end position="261"/>
    </location>
    <ligand>
        <name>L-histidine</name>
        <dbReference type="ChEBI" id="CHEBI:57595"/>
    </ligand>
</feature>
<dbReference type="GO" id="GO:0005524">
    <property type="term" value="F:ATP binding"/>
    <property type="evidence" value="ECO:0007669"/>
    <property type="project" value="UniProtKB-UniRule"/>
</dbReference>
<dbReference type="InterPro" id="IPR041715">
    <property type="entry name" value="HisRS-like_core"/>
</dbReference>
<dbReference type="PROSITE" id="PS50862">
    <property type="entry name" value="AA_TRNA_LIGASE_II"/>
    <property type="match status" value="1"/>
</dbReference>
<dbReference type="HAMAP" id="MF_00127">
    <property type="entry name" value="His_tRNA_synth"/>
    <property type="match status" value="1"/>
</dbReference>
<evidence type="ECO:0000313" key="6">
    <source>
        <dbReference type="EMBL" id="TDO20553.1"/>
    </source>
</evidence>
<comment type="similarity">
    <text evidence="1 3">Belongs to the class-II aminoacyl-tRNA synthetase family.</text>
</comment>
<dbReference type="InterPro" id="IPR004516">
    <property type="entry name" value="HisRS/HisZ"/>
</dbReference>
<dbReference type="InterPro" id="IPR006195">
    <property type="entry name" value="aa-tRNA-synth_II"/>
</dbReference>
<dbReference type="EC" id="6.1.1.21" evidence="3"/>
<keyword evidence="3 6" id="KW-0030">Aminoacyl-tRNA synthetase</keyword>
<comment type="caution">
    <text evidence="6">The sequence shown here is derived from an EMBL/GenBank/DDBJ whole genome shotgun (WGS) entry which is preliminary data.</text>
</comment>
<evidence type="ECO:0000256" key="4">
    <source>
        <dbReference type="PIRSR" id="PIRSR001549-1"/>
    </source>
</evidence>
<dbReference type="InterPro" id="IPR045864">
    <property type="entry name" value="aa-tRNA-synth_II/BPL/LPL"/>
</dbReference>
<keyword evidence="3" id="KW-0648">Protein biosynthesis</keyword>
<feature type="binding site" evidence="4">
    <location>
        <position position="256"/>
    </location>
    <ligand>
        <name>L-histidine</name>
        <dbReference type="ChEBI" id="CHEBI:57595"/>
    </ligand>
</feature>
<dbReference type="PIRSF" id="PIRSF001549">
    <property type="entry name" value="His-tRNA_synth"/>
    <property type="match status" value="1"/>
</dbReference>
<dbReference type="OrthoDB" id="9800814at2"/>
<dbReference type="NCBIfam" id="TIGR00442">
    <property type="entry name" value="hisS"/>
    <property type="match status" value="1"/>
</dbReference>